<protein>
    <recommendedName>
        <fullName evidence="2">DUF547 domain-containing protein</fullName>
    </recommendedName>
</protein>
<dbReference type="Pfam" id="PF04784">
    <property type="entry name" value="DUF547"/>
    <property type="match status" value="1"/>
</dbReference>
<feature type="domain" description="DUF547" evidence="2">
    <location>
        <begin position="73"/>
        <end position="184"/>
    </location>
</feature>
<gene>
    <name evidence="3" type="ORF">VQ7734_03148</name>
</gene>
<keyword evidence="1" id="KW-0732">Signal</keyword>
<dbReference type="AlphaFoldDB" id="A0A1M7YXG9"/>
<dbReference type="PANTHER" id="PTHR46361:SF3">
    <property type="entry name" value="ELECTRON CARRIER_ PROTEIN DISULFIDE OXIDOREDUCTASE"/>
    <property type="match status" value="1"/>
</dbReference>
<evidence type="ECO:0000259" key="2">
    <source>
        <dbReference type="Pfam" id="PF04784"/>
    </source>
</evidence>
<dbReference type="RefSeq" id="WP_073584237.1">
    <property type="nucleotide sequence ID" value="NZ_AP024898.1"/>
</dbReference>
<proteinExistence type="predicted"/>
<reference evidence="4" key="1">
    <citation type="submission" date="2016-12" db="EMBL/GenBank/DDBJ databases">
        <authorList>
            <person name="Rodrigo-Torres L."/>
            <person name="Arahal R.D."/>
            <person name="Lucena T."/>
        </authorList>
    </citation>
    <scope>NUCLEOTIDE SEQUENCE [LARGE SCALE GENOMIC DNA]</scope>
</reference>
<evidence type="ECO:0000256" key="1">
    <source>
        <dbReference type="SAM" id="SignalP"/>
    </source>
</evidence>
<dbReference type="InterPro" id="IPR006869">
    <property type="entry name" value="DUF547"/>
</dbReference>
<keyword evidence="4" id="KW-1185">Reference proteome</keyword>
<organism evidence="3 4">
    <name type="scientific">Vibrio quintilis</name>
    <dbReference type="NCBI Taxonomy" id="1117707"/>
    <lineage>
        <taxon>Bacteria</taxon>
        <taxon>Pseudomonadati</taxon>
        <taxon>Pseudomonadota</taxon>
        <taxon>Gammaproteobacteria</taxon>
        <taxon>Vibrionales</taxon>
        <taxon>Vibrionaceae</taxon>
        <taxon>Vibrio</taxon>
    </lineage>
</organism>
<dbReference type="EMBL" id="FRFG01000037">
    <property type="protein sequence ID" value="SHO57379.1"/>
    <property type="molecule type" value="Genomic_DNA"/>
</dbReference>
<evidence type="ECO:0000313" key="3">
    <source>
        <dbReference type="EMBL" id="SHO57379.1"/>
    </source>
</evidence>
<evidence type="ECO:0000313" key="4">
    <source>
        <dbReference type="Proteomes" id="UP000184600"/>
    </source>
</evidence>
<feature type="chain" id="PRO_5012703648" description="DUF547 domain-containing protein" evidence="1">
    <location>
        <begin position="20"/>
        <end position="262"/>
    </location>
</feature>
<dbReference type="STRING" id="1117707.VQ7734_03148"/>
<name>A0A1M7YXG9_9VIBR</name>
<dbReference type="PANTHER" id="PTHR46361">
    <property type="entry name" value="ELECTRON CARRIER/ PROTEIN DISULFIDE OXIDOREDUCTASE"/>
    <property type="match status" value="1"/>
</dbReference>
<feature type="signal peptide" evidence="1">
    <location>
        <begin position="1"/>
        <end position="19"/>
    </location>
</feature>
<accession>A0A1M7YXG9</accession>
<sequence>MLKKILLILTLTFPPIVSAESLHQPWDQLLNTFVEVREQERASGVNYQGFNTRRAHLQSYLEQLDAVSPATFDTWQKPARLAFLINAYNAWTIELILQHYPVDSIKDIGSWFESPWSIRFIPLLGKQRTLDEIEHQLIRSKTFQEPRIHFAVNCASIGCPALLNEAYTGDKLEQQLESVTINFLADHRRNYLKGQHLYLSKIFRWYKEDFERGWKGYQSLYQFLDHYLPLAGFSNAELRQWQASGAKIRYSDYDWALNDIPK</sequence>
<dbReference type="Proteomes" id="UP000184600">
    <property type="component" value="Unassembled WGS sequence"/>
</dbReference>
<dbReference type="OrthoDB" id="526867at2"/>